<keyword evidence="3 5" id="KW-0175">Coiled coil</keyword>
<dbReference type="PANTHER" id="PTHR24200">
    <property type="entry name" value="TOUCAN, ISOFORM A"/>
    <property type="match status" value="1"/>
</dbReference>
<reference evidence="7" key="1">
    <citation type="submission" date="2025-08" db="UniProtKB">
        <authorList>
            <consortium name="Ensembl"/>
        </authorList>
    </citation>
    <scope>IDENTIFICATION</scope>
</reference>
<evidence type="ECO:0000256" key="2">
    <source>
        <dbReference type="ARBA" id="ARBA00007585"/>
    </source>
</evidence>
<dbReference type="GO" id="GO:0005737">
    <property type="term" value="C:cytoplasm"/>
    <property type="evidence" value="ECO:0007669"/>
    <property type="project" value="TreeGrafter"/>
</dbReference>
<comment type="similarity">
    <text evidence="2">Belongs to the MTUS1 family.</text>
</comment>
<dbReference type="Ensembl" id="ENSHBUT00000014244.1">
    <property type="protein sequence ID" value="ENSHBUP00000001167.1"/>
    <property type="gene ID" value="ENSHBUG00000002353.1"/>
</dbReference>
<comment type="subcellular location">
    <subcellularLocation>
        <location evidence="1">Nucleus</location>
    </subcellularLocation>
</comment>
<evidence type="ECO:0000256" key="6">
    <source>
        <dbReference type="SAM" id="MobiDB-lite"/>
    </source>
</evidence>
<evidence type="ECO:0000256" key="4">
    <source>
        <dbReference type="ARBA" id="ARBA00023242"/>
    </source>
</evidence>
<proteinExistence type="inferred from homology"/>
<keyword evidence="4" id="KW-0539">Nucleus</keyword>
<keyword evidence="8" id="KW-1185">Reference proteome</keyword>
<evidence type="ECO:0008006" key="9">
    <source>
        <dbReference type="Google" id="ProtNLM"/>
    </source>
</evidence>
<dbReference type="GO" id="GO:0008017">
    <property type="term" value="F:microtubule binding"/>
    <property type="evidence" value="ECO:0007669"/>
    <property type="project" value="TreeGrafter"/>
</dbReference>
<feature type="compositionally biased region" description="Polar residues" evidence="6">
    <location>
        <begin position="339"/>
        <end position="353"/>
    </location>
</feature>
<feature type="coiled-coil region" evidence="5">
    <location>
        <begin position="232"/>
        <end position="290"/>
    </location>
</feature>
<accession>A0A3Q2UUD3</accession>
<dbReference type="OMA" id="WEQERIC"/>
<sequence>MLWSPRLSLSNFHVKLTAKGLFRNLQLLSGCRKNTVVFHAGLDQSPSPVSSPHPPNQSKEQAEKKNQAIAQLRKLLVQGNKRVEALATVIQHLFTEVQSHLHLHRRTLSSRPGAFSSCTPFRLTLFHAPLCDRLTSFYQTEWDKVHQTYQEEADKCRVLMEKQDHGLERDGDGARHVRGVTFNRSPIYCCGWAETRHTPSSCCALIGFLRSPAVSVLFVQKDPHTVYLEKELESLKVVLEIKNNQLHQKEKKLMEMDKLVETNVKLEECLNKVQQENEDYKARMDKHAALSKQLSSEQAILQQTLQKESKVNKRLSMENEELLWKLHNGDLLASPRRLSPTSPFSSPRNSASFATAAPLSPR</sequence>
<dbReference type="GeneTree" id="ENSGT00950000183026"/>
<evidence type="ECO:0000313" key="7">
    <source>
        <dbReference type="Ensembl" id="ENSHBUP00000001167.1"/>
    </source>
</evidence>
<organism evidence="7 8">
    <name type="scientific">Haplochromis burtoni</name>
    <name type="common">Burton's mouthbrooder</name>
    <name type="synonym">Chromis burtoni</name>
    <dbReference type="NCBI Taxonomy" id="8153"/>
    <lineage>
        <taxon>Eukaryota</taxon>
        <taxon>Metazoa</taxon>
        <taxon>Chordata</taxon>
        <taxon>Craniata</taxon>
        <taxon>Vertebrata</taxon>
        <taxon>Euteleostomi</taxon>
        <taxon>Actinopterygii</taxon>
        <taxon>Neopterygii</taxon>
        <taxon>Teleostei</taxon>
        <taxon>Neoteleostei</taxon>
        <taxon>Acanthomorphata</taxon>
        <taxon>Ovalentaria</taxon>
        <taxon>Cichlomorphae</taxon>
        <taxon>Cichliformes</taxon>
        <taxon>Cichlidae</taxon>
        <taxon>African cichlids</taxon>
        <taxon>Pseudocrenilabrinae</taxon>
        <taxon>Haplochromini</taxon>
        <taxon>Haplochromis</taxon>
    </lineage>
</organism>
<dbReference type="GO" id="GO:0005634">
    <property type="term" value="C:nucleus"/>
    <property type="evidence" value="ECO:0007669"/>
    <property type="project" value="UniProtKB-SubCell"/>
</dbReference>
<reference evidence="7" key="2">
    <citation type="submission" date="2025-09" db="UniProtKB">
        <authorList>
            <consortium name="Ensembl"/>
        </authorList>
    </citation>
    <scope>IDENTIFICATION</scope>
</reference>
<evidence type="ECO:0000256" key="3">
    <source>
        <dbReference type="ARBA" id="ARBA00023054"/>
    </source>
</evidence>
<feature type="region of interest" description="Disordered" evidence="6">
    <location>
        <begin position="335"/>
        <end position="362"/>
    </location>
</feature>
<dbReference type="STRING" id="8153.ENSHBUP00000001167"/>
<dbReference type="Proteomes" id="UP000264840">
    <property type="component" value="Unplaced"/>
</dbReference>
<evidence type="ECO:0000256" key="5">
    <source>
        <dbReference type="SAM" id="Coils"/>
    </source>
</evidence>
<dbReference type="InterPro" id="IPR051293">
    <property type="entry name" value="MTUS1/CCDC69"/>
</dbReference>
<name>A0A3Q2UUD3_HAPBU</name>
<feature type="region of interest" description="Disordered" evidence="6">
    <location>
        <begin position="42"/>
        <end position="64"/>
    </location>
</feature>
<dbReference type="PANTHER" id="PTHR24200:SF7">
    <property type="entry name" value="MICROTUBULE-ASSOCIATED TUMOR SUPPRESSOR 1"/>
    <property type="match status" value="1"/>
</dbReference>
<protein>
    <recommendedName>
        <fullName evidence="9">Microtubule associated tumor suppressor 1b</fullName>
    </recommendedName>
</protein>
<evidence type="ECO:0000256" key="1">
    <source>
        <dbReference type="ARBA" id="ARBA00004123"/>
    </source>
</evidence>
<dbReference type="AlphaFoldDB" id="A0A3Q2UUD3"/>
<evidence type="ECO:0000313" key="8">
    <source>
        <dbReference type="Proteomes" id="UP000264840"/>
    </source>
</evidence>